<evidence type="ECO:0000256" key="5">
    <source>
        <dbReference type="ARBA" id="ARBA00022989"/>
    </source>
</evidence>
<dbReference type="InterPro" id="IPR000515">
    <property type="entry name" value="MetI-like"/>
</dbReference>
<feature type="transmembrane region" description="Helical" evidence="7">
    <location>
        <begin position="240"/>
        <end position="261"/>
    </location>
</feature>
<dbReference type="PROSITE" id="PS50928">
    <property type="entry name" value="ABC_TM1"/>
    <property type="match status" value="1"/>
</dbReference>
<gene>
    <name evidence="9" type="ORF">GCM10008018_24890</name>
</gene>
<evidence type="ECO:0000256" key="4">
    <source>
        <dbReference type="ARBA" id="ARBA00022692"/>
    </source>
</evidence>
<dbReference type="RefSeq" id="WP_189011895.1">
    <property type="nucleotide sequence ID" value="NZ_BMHE01000010.1"/>
</dbReference>
<evidence type="ECO:0000313" key="9">
    <source>
        <dbReference type="EMBL" id="GFZ78429.1"/>
    </source>
</evidence>
<evidence type="ECO:0000256" key="3">
    <source>
        <dbReference type="ARBA" id="ARBA00022475"/>
    </source>
</evidence>
<evidence type="ECO:0000259" key="8">
    <source>
        <dbReference type="PROSITE" id="PS50928"/>
    </source>
</evidence>
<comment type="subcellular location">
    <subcellularLocation>
        <location evidence="1 7">Cell membrane</location>
        <topology evidence="1 7">Multi-pass membrane protein</topology>
    </subcellularLocation>
</comment>
<dbReference type="Proteomes" id="UP000615455">
    <property type="component" value="Unassembled WGS sequence"/>
</dbReference>
<feature type="transmembrane region" description="Helical" evidence="7">
    <location>
        <begin position="12"/>
        <end position="31"/>
    </location>
</feature>
<feature type="transmembrane region" description="Helical" evidence="7">
    <location>
        <begin position="107"/>
        <end position="129"/>
    </location>
</feature>
<evidence type="ECO:0000256" key="6">
    <source>
        <dbReference type="ARBA" id="ARBA00023136"/>
    </source>
</evidence>
<dbReference type="EMBL" id="BMHE01000010">
    <property type="protein sequence ID" value="GFZ78429.1"/>
    <property type="molecule type" value="Genomic_DNA"/>
</dbReference>
<dbReference type="PANTHER" id="PTHR43744">
    <property type="entry name" value="ABC TRANSPORTER PERMEASE PROTEIN MG189-RELATED-RELATED"/>
    <property type="match status" value="1"/>
</dbReference>
<sequence length="276" mass="31999">MNNGVNVQKFVRSLLFIIIGLIFITPLLWMVSTSFKFESQVFEKPFVFLHWGQLNLENYRTIWLKTPFLTWLYNSVFVVLFSVIFRLIIAAFGGYSFGFLKFKYSGAIFFLFLMTLFVPYQLTLLPQFIAFRYVHLLDTRWALIIPNILDILSIFLMRQFFLSFPRELISAAYMEGSGITRSFMKVALPLAKVPLITLGILSFFMIWDQFYQPLIFLKSKDLYTIPMGLQSFQTQFGKDYAQQMALACLAIVPVLSVFLILQKQFIESVTSSGIKG</sequence>
<feature type="transmembrane region" description="Helical" evidence="7">
    <location>
        <begin position="186"/>
        <end position="207"/>
    </location>
</feature>
<dbReference type="SUPFAM" id="SSF161098">
    <property type="entry name" value="MetI-like"/>
    <property type="match status" value="1"/>
</dbReference>
<dbReference type="Pfam" id="PF00528">
    <property type="entry name" value="BPD_transp_1"/>
    <property type="match status" value="1"/>
</dbReference>
<keyword evidence="6 7" id="KW-0472">Membrane</keyword>
<dbReference type="PANTHER" id="PTHR43744:SF12">
    <property type="entry name" value="ABC TRANSPORTER PERMEASE PROTEIN MG189-RELATED"/>
    <property type="match status" value="1"/>
</dbReference>
<keyword evidence="5 7" id="KW-1133">Transmembrane helix</keyword>
<feature type="transmembrane region" description="Helical" evidence="7">
    <location>
        <begin position="71"/>
        <end position="95"/>
    </location>
</feature>
<keyword evidence="10" id="KW-1185">Reference proteome</keyword>
<evidence type="ECO:0000313" key="10">
    <source>
        <dbReference type="Proteomes" id="UP000615455"/>
    </source>
</evidence>
<dbReference type="CDD" id="cd06261">
    <property type="entry name" value="TM_PBP2"/>
    <property type="match status" value="1"/>
</dbReference>
<feature type="domain" description="ABC transmembrane type-1" evidence="8">
    <location>
        <begin position="72"/>
        <end position="261"/>
    </location>
</feature>
<dbReference type="Gene3D" id="1.10.3720.10">
    <property type="entry name" value="MetI-like"/>
    <property type="match status" value="1"/>
</dbReference>
<reference evidence="10" key="1">
    <citation type="journal article" date="2019" name="Int. J. Syst. Evol. Microbiol.">
        <title>The Global Catalogue of Microorganisms (GCM) 10K type strain sequencing project: providing services to taxonomists for standard genome sequencing and annotation.</title>
        <authorList>
            <consortium name="The Broad Institute Genomics Platform"/>
            <consortium name="The Broad Institute Genome Sequencing Center for Infectious Disease"/>
            <person name="Wu L."/>
            <person name="Ma J."/>
        </authorList>
    </citation>
    <scope>NUCLEOTIDE SEQUENCE [LARGE SCALE GENOMIC DNA]</scope>
    <source>
        <strain evidence="10">CGMCC 1.15043</strain>
    </source>
</reference>
<name>A0ABQ1EM83_9BACL</name>
<evidence type="ECO:0000256" key="7">
    <source>
        <dbReference type="RuleBase" id="RU363032"/>
    </source>
</evidence>
<protein>
    <submittedName>
        <fullName evidence="9">Sugar ABC transporter permease</fullName>
    </submittedName>
</protein>
<evidence type="ECO:0000256" key="2">
    <source>
        <dbReference type="ARBA" id="ARBA00022448"/>
    </source>
</evidence>
<dbReference type="InterPro" id="IPR035906">
    <property type="entry name" value="MetI-like_sf"/>
</dbReference>
<evidence type="ECO:0000256" key="1">
    <source>
        <dbReference type="ARBA" id="ARBA00004651"/>
    </source>
</evidence>
<accession>A0ABQ1EM83</accession>
<proteinExistence type="inferred from homology"/>
<comment type="caution">
    <text evidence="9">The sequence shown here is derived from an EMBL/GenBank/DDBJ whole genome shotgun (WGS) entry which is preliminary data.</text>
</comment>
<keyword evidence="3" id="KW-1003">Cell membrane</keyword>
<keyword evidence="4 7" id="KW-0812">Transmembrane</keyword>
<comment type="similarity">
    <text evidence="7">Belongs to the binding-protein-dependent transport system permease family.</text>
</comment>
<organism evidence="9 10">
    <name type="scientific">Paenibacillus marchantiophytorum</name>
    <dbReference type="NCBI Taxonomy" id="1619310"/>
    <lineage>
        <taxon>Bacteria</taxon>
        <taxon>Bacillati</taxon>
        <taxon>Bacillota</taxon>
        <taxon>Bacilli</taxon>
        <taxon>Bacillales</taxon>
        <taxon>Paenibacillaceae</taxon>
        <taxon>Paenibacillus</taxon>
    </lineage>
</organism>
<keyword evidence="2 7" id="KW-0813">Transport</keyword>
<feature type="transmembrane region" description="Helical" evidence="7">
    <location>
        <begin position="141"/>
        <end position="165"/>
    </location>
</feature>